<dbReference type="InterPro" id="IPR009050">
    <property type="entry name" value="Globin-like_sf"/>
</dbReference>
<keyword evidence="2" id="KW-1185">Reference proteome</keyword>
<dbReference type="Gene3D" id="1.10.490.10">
    <property type="entry name" value="Globins"/>
    <property type="match status" value="1"/>
</dbReference>
<proteinExistence type="predicted"/>
<organism evidence="1 2">
    <name type="scientific">Dictyobacter vulcani</name>
    <dbReference type="NCBI Taxonomy" id="2607529"/>
    <lineage>
        <taxon>Bacteria</taxon>
        <taxon>Bacillati</taxon>
        <taxon>Chloroflexota</taxon>
        <taxon>Ktedonobacteria</taxon>
        <taxon>Ktedonobacterales</taxon>
        <taxon>Dictyobacteraceae</taxon>
        <taxon>Dictyobacter</taxon>
    </lineage>
</organism>
<dbReference type="AlphaFoldDB" id="A0A5J4KVJ0"/>
<dbReference type="SUPFAM" id="SSF46458">
    <property type="entry name" value="Globin-like"/>
    <property type="match status" value="1"/>
</dbReference>
<protein>
    <recommendedName>
        <fullName evidence="3">Preprotein translocase subunit TatC</fullName>
    </recommendedName>
</protein>
<evidence type="ECO:0008006" key="3">
    <source>
        <dbReference type="Google" id="ProtNLM"/>
    </source>
</evidence>
<gene>
    <name evidence="1" type="ORF">KDW_46990</name>
</gene>
<dbReference type="GO" id="GO:0019825">
    <property type="term" value="F:oxygen binding"/>
    <property type="evidence" value="ECO:0007669"/>
    <property type="project" value="InterPro"/>
</dbReference>
<evidence type="ECO:0000313" key="1">
    <source>
        <dbReference type="EMBL" id="GER90537.1"/>
    </source>
</evidence>
<sequence length="135" mass="15827">MPHSQDIENREDIATVVRAFYQRAMQDPAIGPFFTEIAAIDLEEHLPVMYDFWDNLLFQTGAYRGGMMYKHIMLDRQKHLTTEHFARWLELFEAEVDSHFTGPVATDMKKRARSIIPSMQLKMRPSMLPLTERNP</sequence>
<dbReference type="GO" id="GO:0020037">
    <property type="term" value="F:heme binding"/>
    <property type="evidence" value="ECO:0007669"/>
    <property type="project" value="InterPro"/>
</dbReference>
<comment type="caution">
    <text evidence="1">The sequence shown here is derived from an EMBL/GenBank/DDBJ whole genome shotgun (WGS) entry which is preliminary data.</text>
</comment>
<dbReference type="EMBL" id="BKZW01000002">
    <property type="protein sequence ID" value="GER90537.1"/>
    <property type="molecule type" value="Genomic_DNA"/>
</dbReference>
<dbReference type="RefSeq" id="WP_151758513.1">
    <property type="nucleotide sequence ID" value="NZ_BKZW01000002.1"/>
</dbReference>
<dbReference type="Proteomes" id="UP000326912">
    <property type="component" value="Unassembled WGS sequence"/>
</dbReference>
<name>A0A5J4KVJ0_9CHLR</name>
<dbReference type="InterPro" id="IPR012292">
    <property type="entry name" value="Globin/Proto"/>
</dbReference>
<dbReference type="CDD" id="cd08916">
    <property type="entry name" value="TrHb3_P"/>
    <property type="match status" value="1"/>
</dbReference>
<reference evidence="1 2" key="1">
    <citation type="submission" date="2019-10" db="EMBL/GenBank/DDBJ databases">
        <title>Dictyobacter vulcani sp. nov., within the class Ktedonobacteria, isolated from soil of volcanic Mt. Zao.</title>
        <authorList>
            <person name="Zheng Y."/>
            <person name="Wang C.M."/>
            <person name="Sakai Y."/>
            <person name="Abe K."/>
            <person name="Yokota A."/>
            <person name="Yabe S."/>
        </authorList>
    </citation>
    <scope>NUCLEOTIDE SEQUENCE [LARGE SCALE GENOMIC DNA]</scope>
    <source>
        <strain evidence="1 2">W12</strain>
    </source>
</reference>
<accession>A0A5J4KVJ0</accession>
<evidence type="ECO:0000313" key="2">
    <source>
        <dbReference type="Proteomes" id="UP000326912"/>
    </source>
</evidence>